<dbReference type="EMBL" id="LVVT01000011">
    <property type="protein sequence ID" value="TQS83408.1"/>
    <property type="molecule type" value="Genomic_DNA"/>
</dbReference>
<dbReference type="OMA" id="NPGHIFF"/>
<evidence type="ECO:0000256" key="3">
    <source>
        <dbReference type="ARBA" id="ARBA00022989"/>
    </source>
</evidence>
<reference evidence="7" key="1">
    <citation type="submission" date="2016-03" db="EMBL/GenBank/DDBJ databases">
        <authorList>
            <person name="Borrel G."/>
            <person name="Mccann A."/>
            <person name="O'Toole P.W."/>
        </authorList>
    </citation>
    <scope>NUCLEOTIDE SEQUENCE</scope>
    <source>
        <strain evidence="7">183</strain>
    </source>
</reference>
<proteinExistence type="predicted"/>
<organism evidence="7 8">
    <name type="scientific">Candidatus Methanomassiliicoccus intestinalis</name>
    <dbReference type="NCBI Taxonomy" id="1406512"/>
    <lineage>
        <taxon>Archaea</taxon>
        <taxon>Methanobacteriati</taxon>
        <taxon>Thermoplasmatota</taxon>
        <taxon>Thermoplasmata</taxon>
        <taxon>Methanomassiliicoccales</taxon>
        <taxon>Methanomassiliicoccaceae</taxon>
        <taxon>Methanomassiliicoccus</taxon>
    </lineage>
</organism>
<keyword evidence="2 5" id="KW-0812">Transmembrane</keyword>
<dbReference type="GO" id="GO:0016020">
    <property type="term" value="C:membrane"/>
    <property type="evidence" value="ECO:0007669"/>
    <property type="project" value="UniProtKB-SubCell"/>
</dbReference>
<comment type="subcellular location">
    <subcellularLocation>
        <location evidence="1">Membrane</location>
        <topology evidence="1">Multi-pass membrane protein</topology>
    </subcellularLocation>
</comment>
<dbReference type="GO" id="GO:0004252">
    <property type="term" value="F:serine-type endopeptidase activity"/>
    <property type="evidence" value="ECO:0007669"/>
    <property type="project" value="InterPro"/>
</dbReference>
<evidence type="ECO:0000256" key="5">
    <source>
        <dbReference type="SAM" id="Phobius"/>
    </source>
</evidence>
<dbReference type="Pfam" id="PF01694">
    <property type="entry name" value="Rhomboid"/>
    <property type="match status" value="1"/>
</dbReference>
<feature type="transmembrane region" description="Helical" evidence="5">
    <location>
        <begin position="67"/>
        <end position="91"/>
    </location>
</feature>
<dbReference type="SUPFAM" id="SSF144091">
    <property type="entry name" value="Rhomboid-like"/>
    <property type="match status" value="1"/>
</dbReference>
<feature type="transmembrane region" description="Helical" evidence="5">
    <location>
        <begin position="154"/>
        <end position="176"/>
    </location>
</feature>
<dbReference type="GeneID" id="41322530"/>
<dbReference type="PANTHER" id="PTHR43731">
    <property type="entry name" value="RHOMBOID PROTEASE"/>
    <property type="match status" value="1"/>
</dbReference>
<dbReference type="AlphaFoldDB" id="A0A8J8PHB3"/>
<keyword evidence="3 5" id="KW-1133">Transmembrane helix</keyword>
<feature type="transmembrane region" description="Helical" evidence="5">
    <location>
        <begin position="28"/>
        <end position="47"/>
    </location>
</feature>
<feature type="domain" description="Peptidase S54 rhomboid" evidence="6">
    <location>
        <begin position="63"/>
        <end position="208"/>
    </location>
</feature>
<dbReference type="RefSeq" id="WP_020448023.1">
    <property type="nucleotide sequence ID" value="NZ_CAYAYA010000003.1"/>
</dbReference>
<feature type="transmembrane region" description="Helical" evidence="5">
    <location>
        <begin position="128"/>
        <end position="147"/>
    </location>
</feature>
<accession>A0A8J8PHB3</accession>
<dbReference type="Proteomes" id="UP000752814">
    <property type="component" value="Unassembled WGS sequence"/>
</dbReference>
<keyword evidence="4 5" id="KW-0472">Membrane</keyword>
<gene>
    <name evidence="7" type="ORF">A3207_08840</name>
</gene>
<dbReference type="Gene3D" id="1.20.1540.10">
    <property type="entry name" value="Rhomboid-like"/>
    <property type="match status" value="1"/>
</dbReference>
<evidence type="ECO:0000256" key="2">
    <source>
        <dbReference type="ARBA" id="ARBA00022692"/>
    </source>
</evidence>
<sequence>MDALAGVVIGIIAVCVLLSFFKKLDLSITLVLCNIVIFILTMFWSGSNSALAFNPVYLETGDNLYTILTSMFAHAGIFHLLGNMLFLILLGPALEQRIGKLKFAAVYFISGIIATLTFSAVLWNEPVYLLGASGAISGIIGTFLVTYPRDKITMIMGFILIPDAPVWAVSAVWFLFNVILAAGSPQTAWEAHLGGFLAGAVIGLLFYKSVMSEHEDKVPETSSLEQLVTNSKQREAIDALRGETNPDIRKAWMEHFAEHTPCPNCGSMMTWSKNSLKCNCGYSRKMK</sequence>
<evidence type="ECO:0000256" key="1">
    <source>
        <dbReference type="ARBA" id="ARBA00004141"/>
    </source>
</evidence>
<dbReference type="PANTHER" id="PTHR43731:SF26">
    <property type="entry name" value="RHOMBOID-LIKE PROTEIN 10, CHLOROPLASTIC"/>
    <property type="match status" value="1"/>
</dbReference>
<feature type="transmembrane region" description="Helical" evidence="5">
    <location>
        <begin position="188"/>
        <end position="207"/>
    </location>
</feature>
<protein>
    <recommendedName>
        <fullName evidence="6">Peptidase S54 rhomboid domain-containing protein</fullName>
    </recommendedName>
</protein>
<comment type="caution">
    <text evidence="7">The sequence shown here is derived from an EMBL/GenBank/DDBJ whole genome shotgun (WGS) entry which is preliminary data.</text>
</comment>
<evidence type="ECO:0000313" key="8">
    <source>
        <dbReference type="Proteomes" id="UP000752814"/>
    </source>
</evidence>
<evidence type="ECO:0000259" key="6">
    <source>
        <dbReference type="Pfam" id="PF01694"/>
    </source>
</evidence>
<name>A0A8J8PHB3_9ARCH</name>
<feature type="transmembrane region" description="Helical" evidence="5">
    <location>
        <begin position="103"/>
        <end position="122"/>
    </location>
</feature>
<dbReference type="InterPro" id="IPR035952">
    <property type="entry name" value="Rhomboid-like_sf"/>
</dbReference>
<feature type="transmembrane region" description="Helical" evidence="5">
    <location>
        <begin position="6"/>
        <end position="21"/>
    </location>
</feature>
<dbReference type="InterPro" id="IPR022764">
    <property type="entry name" value="Peptidase_S54_rhomboid_dom"/>
</dbReference>
<dbReference type="InterPro" id="IPR050925">
    <property type="entry name" value="Rhomboid_protease_S54"/>
</dbReference>
<evidence type="ECO:0000313" key="7">
    <source>
        <dbReference type="EMBL" id="TQS83408.1"/>
    </source>
</evidence>
<evidence type="ECO:0000256" key="4">
    <source>
        <dbReference type="ARBA" id="ARBA00023136"/>
    </source>
</evidence>